<keyword evidence="2" id="KW-1185">Reference proteome</keyword>
<evidence type="ECO:0000313" key="1">
    <source>
        <dbReference type="EMBL" id="NYF78408.1"/>
    </source>
</evidence>
<name>A0A7Y9PFX6_9BACT</name>
<dbReference type="Proteomes" id="UP000589520">
    <property type="component" value="Unassembled WGS sequence"/>
</dbReference>
<reference evidence="1 2" key="1">
    <citation type="submission" date="2020-07" db="EMBL/GenBank/DDBJ databases">
        <title>Genomic Encyclopedia of Type Strains, Phase IV (KMG-V): Genome sequencing to study the core and pangenomes of soil and plant-associated prokaryotes.</title>
        <authorList>
            <person name="Whitman W."/>
        </authorList>
    </citation>
    <scope>NUCLEOTIDE SEQUENCE [LARGE SCALE GENOMIC DNA]</scope>
    <source>
        <strain evidence="1 2">X4EP2</strain>
    </source>
</reference>
<gene>
    <name evidence="1" type="ORF">HDF17_000695</name>
</gene>
<dbReference type="RefSeq" id="WP_179487789.1">
    <property type="nucleotide sequence ID" value="NZ_JACCCW010000001.1"/>
</dbReference>
<sequence>MSKQTVTNAKVTYTKPTLTEYGSLAERTKIFGLMNPDELDPSIVLILTPSIAVAVIG</sequence>
<evidence type="ECO:0000313" key="2">
    <source>
        <dbReference type="Proteomes" id="UP000589520"/>
    </source>
</evidence>
<protein>
    <submittedName>
        <fullName evidence="1">Uncharacterized protein</fullName>
    </submittedName>
</protein>
<organism evidence="1 2">
    <name type="scientific">Granulicella arctica</name>
    <dbReference type="NCBI Taxonomy" id="940613"/>
    <lineage>
        <taxon>Bacteria</taxon>
        <taxon>Pseudomonadati</taxon>
        <taxon>Acidobacteriota</taxon>
        <taxon>Terriglobia</taxon>
        <taxon>Terriglobales</taxon>
        <taxon>Acidobacteriaceae</taxon>
        <taxon>Granulicella</taxon>
    </lineage>
</organism>
<dbReference type="AlphaFoldDB" id="A0A7Y9PFX6"/>
<comment type="caution">
    <text evidence="1">The sequence shown here is derived from an EMBL/GenBank/DDBJ whole genome shotgun (WGS) entry which is preliminary data.</text>
</comment>
<dbReference type="NCBIfam" id="NF033521">
    <property type="entry name" value="lasso_leader_L3"/>
    <property type="match status" value="1"/>
</dbReference>
<proteinExistence type="predicted"/>
<accession>A0A7Y9PFX6</accession>
<dbReference type="EMBL" id="JACCCW010000001">
    <property type="protein sequence ID" value="NYF78408.1"/>
    <property type="molecule type" value="Genomic_DNA"/>
</dbReference>